<feature type="compositionally biased region" description="Polar residues" evidence="7">
    <location>
        <begin position="1137"/>
        <end position="1147"/>
    </location>
</feature>
<dbReference type="GO" id="GO:0008270">
    <property type="term" value="F:zinc ion binding"/>
    <property type="evidence" value="ECO:0007669"/>
    <property type="project" value="UniProtKB-KW"/>
</dbReference>
<keyword evidence="4" id="KW-0862">Zinc</keyword>
<evidence type="ECO:0008006" key="12">
    <source>
        <dbReference type="Google" id="ProtNLM"/>
    </source>
</evidence>
<feature type="compositionally biased region" description="Basic and acidic residues" evidence="7">
    <location>
        <begin position="188"/>
        <end position="231"/>
    </location>
</feature>
<feature type="compositionally biased region" description="Low complexity" evidence="7">
    <location>
        <begin position="613"/>
        <end position="629"/>
    </location>
</feature>
<comment type="subcellular location">
    <subcellularLocation>
        <location evidence="1">Nucleus</location>
    </subcellularLocation>
</comment>
<gene>
    <name evidence="10" type="ORF">Nepgr_013315</name>
</gene>
<dbReference type="GO" id="GO:0010492">
    <property type="term" value="P:maintenance of shoot apical meristem identity"/>
    <property type="evidence" value="ECO:0007669"/>
    <property type="project" value="TreeGrafter"/>
</dbReference>
<dbReference type="PANTHER" id="PTHR21736:SF20">
    <property type="entry name" value="PROTEIN OBERON 4"/>
    <property type="match status" value="1"/>
</dbReference>
<feature type="region of interest" description="Disordered" evidence="7">
    <location>
        <begin position="156"/>
        <end position="349"/>
    </location>
</feature>
<dbReference type="GO" id="GO:0010078">
    <property type="term" value="P:maintenance of root meristem identity"/>
    <property type="evidence" value="ECO:0007669"/>
    <property type="project" value="TreeGrafter"/>
</dbReference>
<accession>A0AAD3XP03</accession>
<reference evidence="10" key="1">
    <citation type="submission" date="2023-05" db="EMBL/GenBank/DDBJ databases">
        <title>Nepenthes gracilis genome sequencing.</title>
        <authorList>
            <person name="Fukushima K."/>
        </authorList>
    </citation>
    <scope>NUCLEOTIDE SEQUENCE</scope>
    <source>
        <strain evidence="10">SING2019-196</strain>
    </source>
</reference>
<evidence type="ECO:0000256" key="5">
    <source>
        <dbReference type="ARBA" id="ARBA00023054"/>
    </source>
</evidence>
<feature type="region of interest" description="Disordered" evidence="7">
    <location>
        <begin position="612"/>
        <end position="638"/>
    </location>
</feature>
<evidence type="ECO:0000313" key="10">
    <source>
        <dbReference type="EMBL" id="GMH11474.1"/>
    </source>
</evidence>
<keyword evidence="6" id="KW-0539">Nucleus</keyword>
<feature type="region of interest" description="Disordered" evidence="7">
    <location>
        <begin position="1098"/>
        <end position="1170"/>
    </location>
</feature>
<feature type="compositionally biased region" description="Basic and acidic residues" evidence="7">
    <location>
        <begin position="331"/>
        <end position="349"/>
    </location>
</feature>
<dbReference type="CDD" id="cd15612">
    <property type="entry name" value="PHD_OBE1_like"/>
    <property type="match status" value="1"/>
</dbReference>
<dbReference type="Pfam" id="PF16312">
    <property type="entry name" value="Oberon_cc"/>
    <property type="match status" value="1"/>
</dbReference>
<evidence type="ECO:0000256" key="6">
    <source>
        <dbReference type="ARBA" id="ARBA00023242"/>
    </source>
</evidence>
<organism evidence="10 11">
    <name type="scientific">Nepenthes gracilis</name>
    <name type="common">Slender pitcher plant</name>
    <dbReference type="NCBI Taxonomy" id="150966"/>
    <lineage>
        <taxon>Eukaryota</taxon>
        <taxon>Viridiplantae</taxon>
        <taxon>Streptophyta</taxon>
        <taxon>Embryophyta</taxon>
        <taxon>Tracheophyta</taxon>
        <taxon>Spermatophyta</taxon>
        <taxon>Magnoliopsida</taxon>
        <taxon>eudicotyledons</taxon>
        <taxon>Gunneridae</taxon>
        <taxon>Pentapetalae</taxon>
        <taxon>Caryophyllales</taxon>
        <taxon>Nepenthaceae</taxon>
        <taxon>Nepenthes</taxon>
    </lineage>
</organism>
<dbReference type="Proteomes" id="UP001279734">
    <property type="component" value="Unassembled WGS sequence"/>
</dbReference>
<feature type="region of interest" description="Disordered" evidence="7">
    <location>
        <begin position="771"/>
        <end position="804"/>
    </location>
</feature>
<dbReference type="PRINTS" id="PR01544">
    <property type="entry name" value="ARATH130DUF"/>
</dbReference>
<feature type="compositionally biased region" description="Basic and acidic residues" evidence="7">
    <location>
        <begin position="156"/>
        <end position="171"/>
    </location>
</feature>
<dbReference type="GO" id="GO:0010071">
    <property type="term" value="P:root meristem specification"/>
    <property type="evidence" value="ECO:0007669"/>
    <property type="project" value="TreeGrafter"/>
</dbReference>
<evidence type="ECO:0000256" key="7">
    <source>
        <dbReference type="SAM" id="MobiDB-lite"/>
    </source>
</evidence>
<sequence length="1285" mass="143817">MKRLRSYGDDLGSVSEKELIRTASLSSSHHRRFYLKTAENGRGRPVIDDDRDRDISRGSRKRIDYDVDDFDDRDGSRSLRRRLNQDFGDNLNDREGLRGIRKQLDQDLDGFDDRDGSRSSRKRVDLDFADNFDERVGSRGLRKRFEHENDGFDRINGFDRHRGRDGSDRVGRIPSLVSPRDGFAGGGQRDRERDTGRDRDKIHRSESFCMGRRDFPRGFRSERDRGKREESVSSWQRFGSRSKREGDEEVKSSAGETAASSSSRGGMDGGSSRDSFRSPQRSKDVKSPTWSKESKDSGGESLKTLKKNKGLAAESGGSSNGTEIEEGELQPECHQEPDPHSVSKQAADHEVKLEDMVDVGIDTKQNESESCQKLKSISTSIVKLAEEENIVRDKEVAGEEKEQDGAEVAAKEDVVREAEKVPILHSDSAHKASRDNDVYPLEVKDIGDAADFESLKKVHPEFPGPTNCKFDSQGNKEGIDSICMSKPLTSEQEVKSKNGIDLEVGVEDVSVPDPSEDMVQNDQKEPELHMHIVKDKGKGLAVFSPDDVNLTENGTLIERNFIACRDEDMEGPSTRGFELFSTYVGAKLNQLNHSVDERDKMKLEPLDLSLGLPNVSPPAHSNNAAAAAPNSPPHTRSVHSLATTLRTGSDGFTASISFSGSQFIHNPSCSLTHNSVDYDYEHSVKSRPLFQNVDWQAQSADDSKPKELTTFPKVVSNGNGSLHLSHASQGMFSSQAMQGQQLMPFGLDLSGSFQRRLSAKTRVQDDIRSLTPNARSHDNRSECGRDKKRAVGEESGSRLFRGSSQREIEQVDPCERDFVERIIGLVISEQIQTMSRRIHEMSEQEVACLKEGTSEMIVNEDKRGKLRALQEVLKNRSDLTLETLLRSQHVQLEILVALKTALPDFLQRAVDIPLIDLAEIFLDLKCRNLNCRSALPVDECDCKFCSRKDGFCSTCMCLICSKFDMASNTCSWVGCDVCSHWCHTDCGLQNFHIRNGCSVAASQGTSEMQFYCVACDHPSEMFGFVKDVFKICASEWKAETMLKELKYVKRIFSASSDARGKLLHDIATQLLARLQNGSSVVEIYNQIMGFLAGSDSLSGNASKSSRSEPQALDKNKGDEINRSAGLSTDSFRLKSVSMKNPSQTENARTPPKNTDRSPGSRGIWDSEVQRGGKYKPMITDELESIVKVKQLEAQMFQKRTDDARREAEGLKRITLAKNEKIEEDYAARLTKLNLAQTEECRRQKLEELRALERSHREYINMKARMEAVIKDLLIKMKTAKLNLST</sequence>
<comment type="caution">
    <text evidence="10">The sequence shown here is derived from an EMBL/GenBank/DDBJ whole genome shotgun (WGS) entry which is preliminary data.</text>
</comment>
<evidence type="ECO:0000313" key="11">
    <source>
        <dbReference type="Proteomes" id="UP001279734"/>
    </source>
</evidence>
<feature type="compositionally biased region" description="Basic and acidic residues" evidence="7">
    <location>
        <begin position="281"/>
        <end position="298"/>
    </location>
</feature>
<keyword evidence="2" id="KW-0479">Metal-binding</keyword>
<dbReference type="InterPro" id="IPR032535">
    <property type="entry name" value="Oberon_CC"/>
</dbReference>
<dbReference type="InterPro" id="IPR004082">
    <property type="entry name" value="OBERON"/>
</dbReference>
<dbReference type="Pfam" id="PF07227">
    <property type="entry name" value="PHD_Oberon"/>
    <property type="match status" value="1"/>
</dbReference>
<dbReference type="EMBL" id="BSYO01000011">
    <property type="protein sequence ID" value="GMH11474.1"/>
    <property type="molecule type" value="Genomic_DNA"/>
</dbReference>
<protein>
    <recommendedName>
        <fullName evidence="12">Protein OBERON 4</fullName>
    </recommendedName>
</protein>
<evidence type="ECO:0000259" key="9">
    <source>
        <dbReference type="Pfam" id="PF16312"/>
    </source>
</evidence>
<feature type="compositionally biased region" description="Basic and acidic residues" evidence="7">
    <location>
        <begin position="775"/>
        <end position="796"/>
    </location>
</feature>
<evidence type="ECO:0000256" key="3">
    <source>
        <dbReference type="ARBA" id="ARBA00022771"/>
    </source>
</evidence>
<feature type="domain" description="Oberon coiled-coil region" evidence="9">
    <location>
        <begin position="1166"/>
        <end position="1273"/>
    </location>
</feature>
<dbReference type="GO" id="GO:0010468">
    <property type="term" value="P:regulation of gene expression"/>
    <property type="evidence" value="ECO:0007669"/>
    <property type="project" value="TreeGrafter"/>
</dbReference>
<feature type="compositionally biased region" description="Basic and acidic residues" evidence="7">
    <location>
        <begin position="1111"/>
        <end position="1121"/>
    </location>
</feature>
<dbReference type="GO" id="GO:0005634">
    <property type="term" value="C:nucleus"/>
    <property type="evidence" value="ECO:0007669"/>
    <property type="project" value="UniProtKB-SubCell"/>
</dbReference>
<name>A0AAD3XP03_NEPGR</name>
<evidence type="ECO:0000256" key="4">
    <source>
        <dbReference type="ARBA" id="ARBA00022833"/>
    </source>
</evidence>
<feature type="compositionally biased region" description="Polar residues" evidence="7">
    <location>
        <begin position="1098"/>
        <end position="1108"/>
    </location>
</feature>
<evidence type="ECO:0000259" key="8">
    <source>
        <dbReference type="Pfam" id="PF07227"/>
    </source>
</evidence>
<evidence type="ECO:0000256" key="1">
    <source>
        <dbReference type="ARBA" id="ARBA00004123"/>
    </source>
</evidence>
<keyword evidence="11" id="KW-1185">Reference proteome</keyword>
<proteinExistence type="predicted"/>
<keyword evidence="3" id="KW-0863">Zinc-finger</keyword>
<feature type="domain" description="Oberon-like PHD finger" evidence="8">
    <location>
        <begin position="926"/>
        <end position="1049"/>
    </location>
</feature>
<keyword evidence="5" id="KW-0175">Coiled coil</keyword>
<dbReference type="InterPro" id="IPR032881">
    <property type="entry name" value="Oberon-like_PHD"/>
</dbReference>
<dbReference type="PANTHER" id="PTHR21736">
    <property type="entry name" value="VERNALIZATION-INSENSITIVE PROTEIN 3"/>
    <property type="match status" value="1"/>
</dbReference>
<feature type="compositionally biased region" description="Basic and acidic residues" evidence="7">
    <location>
        <begin position="242"/>
        <end position="251"/>
    </location>
</feature>
<feature type="compositionally biased region" description="Low complexity" evidence="7">
    <location>
        <begin position="252"/>
        <end position="273"/>
    </location>
</feature>
<evidence type="ECO:0000256" key="2">
    <source>
        <dbReference type="ARBA" id="ARBA00022723"/>
    </source>
</evidence>
<dbReference type="InterPro" id="IPR047578">
    <property type="entry name" value="OBE1-like_PHD"/>
</dbReference>